<organism evidence="9 10">
    <name type="scientific">Hibiscus syriacus</name>
    <name type="common">Rose of Sharon</name>
    <dbReference type="NCBI Taxonomy" id="106335"/>
    <lineage>
        <taxon>Eukaryota</taxon>
        <taxon>Viridiplantae</taxon>
        <taxon>Streptophyta</taxon>
        <taxon>Embryophyta</taxon>
        <taxon>Tracheophyta</taxon>
        <taxon>Spermatophyta</taxon>
        <taxon>Magnoliopsida</taxon>
        <taxon>eudicotyledons</taxon>
        <taxon>Gunneridae</taxon>
        <taxon>Pentapetalae</taxon>
        <taxon>rosids</taxon>
        <taxon>malvids</taxon>
        <taxon>Malvales</taxon>
        <taxon>Malvaceae</taxon>
        <taxon>Malvoideae</taxon>
        <taxon>Hibiscus</taxon>
    </lineage>
</organism>
<evidence type="ECO:0000313" key="10">
    <source>
        <dbReference type="Proteomes" id="UP000436088"/>
    </source>
</evidence>
<dbReference type="SMART" id="SM00575">
    <property type="entry name" value="ZnF_PMZ"/>
    <property type="match status" value="1"/>
</dbReference>
<dbReference type="PROSITE" id="PS50966">
    <property type="entry name" value="ZF_SWIM"/>
    <property type="match status" value="1"/>
</dbReference>
<dbReference type="Proteomes" id="UP000436088">
    <property type="component" value="Unassembled WGS sequence"/>
</dbReference>
<dbReference type="Pfam" id="PF03101">
    <property type="entry name" value="FAR1"/>
    <property type="match status" value="1"/>
</dbReference>
<dbReference type="Pfam" id="PF10551">
    <property type="entry name" value="MULE"/>
    <property type="match status" value="1"/>
</dbReference>
<dbReference type="Pfam" id="PF04434">
    <property type="entry name" value="SWIM"/>
    <property type="match status" value="1"/>
</dbReference>
<sequence length="729" mass="83339">MAGNNNDGISINASLDGLEFDSKEEAFSFYKQYAKSIGFSTIIKASRRSRVSGKFIDAKFVCTRYGNDQPAFAATVPVKKKRGRLNRLWSKTDCKAGMHVKRRQDGRWVVCSFVKEHNHDTFPDQGYCSRADTHLALGNNNVHAIPERSKRSHVSTSTQAGGHKRLDRHKGGDPNRFHSCQILGLEEGDLQFLLLGCALIADQTKLTYVWLMRAWLRAMGGNAPKVILTDHDKALKEAVLEVFPDSRHCFCLWHILSKIPEKLSYVNGQHEDFMAKFDECIFKSYTDEQFEKKWWELVDGFNLRNDLWFQLLYEDRLKWVPAYMRGIFLAGMSTMQRSDSVSSFFDRYLQRKTMLKEFLDQYKTLLQEKSEQEAKADFETWHKPPGLKSPSLFEKQMASLYTHAVFKKFQVEVLGGIACHPRKESEEGGVVTFKVQDFEKNQDFVVVWNDTASDISCLCCGFEFNGFPCRHILIILQLSGVQSIPSQHILKRWTKDARSRQTTGKQSDVVETRMQRYNDLCERAFKLGDEGSLFQESYNVVCNALEDALRKCASVNYSNQTVTRPMSPQTQGAHHFEEVNQNSCTTKAVKKIKTSLKRQRYPETAISNTGRCNNWQQVGVSNIQVPNLECSYESQDSSMHRMEQLNSRTPALNSYFGTQQLLQGIGQLNCIGQPHDAHYITQQKMNGMGHLPFRPQSIHGLQDMEQPNAGSSKLQSMTSKQLHSKHISR</sequence>
<keyword evidence="4 6" id="KW-0862">Zinc</keyword>
<comment type="subcellular location">
    <subcellularLocation>
        <location evidence="6">Nucleus</location>
    </subcellularLocation>
</comment>
<dbReference type="InterPro" id="IPR004330">
    <property type="entry name" value="FAR1_DNA_bnd_dom"/>
</dbReference>
<keyword evidence="2 6" id="KW-0479">Metal-binding</keyword>
<evidence type="ECO:0000256" key="3">
    <source>
        <dbReference type="ARBA" id="ARBA00022771"/>
    </source>
</evidence>
<comment type="caution">
    <text evidence="9">The sequence shown here is derived from an EMBL/GenBank/DDBJ whole genome shotgun (WGS) entry which is preliminary data.</text>
</comment>
<evidence type="ECO:0000256" key="1">
    <source>
        <dbReference type="ARBA" id="ARBA00005889"/>
    </source>
</evidence>
<dbReference type="GO" id="GO:0005634">
    <property type="term" value="C:nucleus"/>
    <property type="evidence" value="ECO:0007669"/>
    <property type="project" value="UniProtKB-SubCell"/>
</dbReference>
<feature type="compositionally biased region" description="Polar residues" evidence="7">
    <location>
        <begin position="708"/>
        <end position="721"/>
    </location>
</feature>
<comment type="function">
    <text evidence="6">Putative transcription activator involved in regulating light control of development.</text>
</comment>
<dbReference type="InterPro" id="IPR031052">
    <property type="entry name" value="FHY3/FAR1"/>
</dbReference>
<evidence type="ECO:0000256" key="2">
    <source>
        <dbReference type="ARBA" id="ARBA00022723"/>
    </source>
</evidence>
<feature type="region of interest" description="Disordered" evidence="7">
    <location>
        <begin position="146"/>
        <end position="172"/>
    </location>
</feature>
<keyword evidence="3 5" id="KW-0863">Zinc-finger</keyword>
<evidence type="ECO:0000259" key="8">
    <source>
        <dbReference type="PROSITE" id="PS50966"/>
    </source>
</evidence>
<protein>
    <recommendedName>
        <fullName evidence="6">Protein FAR1-RELATED SEQUENCE</fullName>
    </recommendedName>
</protein>
<dbReference type="GO" id="GO:0006355">
    <property type="term" value="P:regulation of DNA-templated transcription"/>
    <property type="evidence" value="ECO:0007669"/>
    <property type="project" value="UniProtKB-UniRule"/>
</dbReference>
<evidence type="ECO:0000256" key="7">
    <source>
        <dbReference type="SAM" id="MobiDB-lite"/>
    </source>
</evidence>
<keyword evidence="6" id="KW-0539">Nucleus</keyword>
<evidence type="ECO:0000256" key="6">
    <source>
        <dbReference type="RuleBase" id="RU367018"/>
    </source>
</evidence>
<dbReference type="EMBL" id="VEPZ02001150">
    <property type="protein sequence ID" value="KAE8690779.1"/>
    <property type="molecule type" value="Genomic_DNA"/>
</dbReference>
<evidence type="ECO:0000256" key="4">
    <source>
        <dbReference type="ARBA" id="ARBA00022833"/>
    </source>
</evidence>
<dbReference type="PANTHER" id="PTHR31669">
    <property type="entry name" value="PROTEIN FAR1-RELATED SEQUENCE 10-RELATED"/>
    <property type="match status" value="1"/>
</dbReference>
<evidence type="ECO:0000256" key="5">
    <source>
        <dbReference type="PROSITE-ProRule" id="PRU00325"/>
    </source>
</evidence>
<gene>
    <name evidence="9" type="ORF">F3Y22_tig00110893pilonHSYRG00496</name>
</gene>
<reference evidence="9" key="1">
    <citation type="submission" date="2019-09" db="EMBL/GenBank/DDBJ databases">
        <title>Draft genome information of white flower Hibiscus syriacus.</title>
        <authorList>
            <person name="Kim Y.-M."/>
        </authorList>
    </citation>
    <scope>NUCLEOTIDE SEQUENCE [LARGE SCALE GENOMIC DNA]</scope>
    <source>
        <strain evidence="9">YM2019G1</strain>
    </source>
</reference>
<comment type="similarity">
    <text evidence="1 6">Belongs to the FHY3/FAR1 family.</text>
</comment>
<dbReference type="GO" id="GO:0008270">
    <property type="term" value="F:zinc ion binding"/>
    <property type="evidence" value="ECO:0007669"/>
    <property type="project" value="UniProtKB-UniRule"/>
</dbReference>
<dbReference type="InterPro" id="IPR006564">
    <property type="entry name" value="Znf_PMZ"/>
</dbReference>
<proteinExistence type="inferred from homology"/>
<dbReference type="AlphaFoldDB" id="A0A6A2ZHF2"/>
<accession>A0A6A2ZHF2</accession>
<feature type="domain" description="SWIM-type" evidence="8">
    <location>
        <begin position="444"/>
        <end position="480"/>
    </location>
</feature>
<dbReference type="PANTHER" id="PTHR31669:SF62">
    <property type="entry name" value="PROTEIN FAR1-RELATED SEQUENCE 1"/>
    <property type="match status" value="1"/>
</dbReference>
<evidence type="ECO:0000313" key="9">
    <source>
        <dbReference type="EMBL" id="KAE8690779.1"/>
    </source>
</evidence>
<dbReference type="InterPro" id="IPR018289">
    <property type="entry name" value="MULE_transposase_dom"/>
</dbReference>
<keyword evidence="10" id="KW-1185">Reference proteome</keyword>
<name>A0A6A2ZHF2_HIBSY</name>
<dbReference type="InterPro" id="IPR007527">
    <property type="entry name" value="Znf_SWIM"/>
</dbReference>
<feature type="region of interest" description="Disordered" evidence="7">
    <location>
        <begin position="701"/>
        <end position="729"/>
    </location>
</feature>